<dbReference type="RefSeq" id="WP_184309043.1">
    <property type="nucleotide sequence ID" value="NZ_JACHEN010000005.1"/>
</dbReference>
<reference evidence="1 2" key="1">
    <citation type="submission" date="2020-08" db="EMBL/GenBank/DDBJ databases">
        <title>Genomic Encyclopedia of Type Strains, Phase IV (KMG-IV): sequencing the most valuable type-strain genomes for metagenomic binning, comparative biology and taxonomic classification.</title>
        <authorList>
            <person name="Goeker M."/>
        </authorList>
    </citation>
    <scope>NUCLEOTIDE SEQUENCE [LARGE SCALE GENOMIC DNA]</scope>
    <source>
        <strain evidence="1 2">DSM 103526</strain>
    </source>
</reference>
<organism evidence="1 2">
    <name type="scientific">Anaerosolibacter carboniphilus</name>
    <dbReference type="NCBI Taxonomy" id="1417629"/>
    <lineage>
        <taxon>Bacteria</taxon>
        <taxon>Bacillati</taxon>
        <taxon>Bacillota</taxon>
        <taxon>Clostridia</taxon>
        <taxon>Peptostreptococcales</taxon>
        <taxon>Thermotaleaceae</taxon>
        <taxon>Anaerosolibacter</taxon>
    </lineage>
</organism>
<evidence type="ECO:0000313" key="1">
    <source>
        <dbReference type="EMBL" id="MBB6215077.1"/>
    </source>
</evidence>
<proteinExistence type="predicted"/>
<protein>
    <recommendedName>
        <fullName evidence="3">DNA phosphorothioation-dependent restriction protein DptG</fullName>
    </recommendedName>
</protein>
<evidence type="ECO:0008006" key="3">
    <source>
        <dbReference type="Google" id="ProtNLM"/>
    </source>
</evidence>
<dbReference type="Proteomes" id="UP000579281">
    <property type="component" value="Unassembled WGS sequence"/>
</dbReference>
<name>A0A841KNS4_9FIRM</name>
<gene>
    <name evidence="1" type="ORF">HNQ80_001166</name>
</gene>
<comment type="caution">
    <text evidence="1">The sequence shown here is derived from an EMBL/GenBank/DDBJ whole genome shotgun (WGS) entry which is preliminary data.</text>
</comment>
<dbReference type="AlphaFoldDB" id="A0A841KNS4"/>
<keyword evidence="2" id="KW-1185">Reference proteome</keyword>
<evidence type="ECO:0000313" key="2">
    <source>
        <dbReference type="Proteomes" id="UP000579281"/>
    </source>
</evidence>
<dbReference type="EMBL" id="JACHEN010000005">
    <property type="protein sequence ID" value="MBB6215077.1"/>
    <property type="molecule type" value="Genomic_DNA"/>
</dbReference>
<accession>A0A841KNS4</accession>
<sequence length="519" mass="61608">MGRRTSWNGYINSIYYPENTSADAPEKIIYYFLRDTLCSNETKGNAKFHAVNNKEWEPIFDCVDFKSSNELKKNFMYYYITELEGKKKSEASKVPVPFHTLIPCTFQLYTSNLKEDGEYSKLDNKGFREEFLLAFFLKEDGSLNYELIKKFWDQFCDENDLNYYEKFIIDQVRKNQAFTNFPELRSQDELEKKVDKYFICKKQPKQFQKELDFILKLEIPRVEKINWIQNLLYFHFSSYMLRIYTVIEQEERYFNSTDSDICIKCNGLKSCPLYSKILVKSSHTGYNSKEAREISEQFNYIRGNIFFNGYSRFIAFSVLCEIYEDLNGKTEPNNLTEIKKLIKNRNDDFIKKFKEKLKLIYEEINRVFPNTKDYTEIDQKNWNNENVFTFLYTVFKEYYEKVESNKKSSSRENATNGVFIKLAGNKMGCGYLNIVSSGNSHKFEFSSKFLTFITNIIIGREQSNKILLEDFWEFIKQNGFIYASEREKLNIEQQLVHLGMLEKKSDAGESIYIRKTIGI</sequence>